<dbReference type="Proteomes" id="UP000001593">
    <property type="component" value="Unassembled WGS sequence"/>
</dbReference>
<dbReference type="EMBL" id="DS470525">
    <property type="protein sequence ID" value="EDO29481.1"/>
    <property type="molecule type" value="Genomic_DNA"/>
</dbReference>
<dbReference type="PANTHER" id="PTHR12227:SF0">
    <property type="entry name" value="GLYCERATE KINASE"/>
    <property type="match status" value="1"/>
</dbReference>
<feature type="domain" description="MOFRL-associated" evidence="1">
    <location>
        <begin position="10"/>
        <end position="48"/>
    </location>
</feature>
<evidence type="ECO:0000313" key="2">
    <source>
        <dbReference type="EMBL" id="EDO29481.1"/>
    </source>
</evidence>
<dbReference type="GO" id="GO:0008887">
    <property type="term" value="F:glycerate kinase activity"/>
    <property type="evidence" value="ECO:0007669"/>
    <property type="project" value="InterPro"/>
</dbReference>
<keyword evidence="3" id="KW-1185">Reference proteome</keyword>
<dbReference type="InterPro" id="IPR038614">
    <property type="entry name" value="GK_N_sf"/>
</dbReference>
<organism evidence="2 3">
    <name type="scientific">Nematostella vectensis</name>
    <name type="common">Starlet sea anemone</name>
    <dbReference type="NCBI Taxonomy" id="45351"/>
    <lineage>
        <taxon>Eukaryota</taxon>
        <taxon>Metazoa</taxon>
        <taxon>Cnidaria</taxon>
        <taxon>Anthozoa</taxon>
        <taxon>Hexacorallia</taxon>
        <taxon>Actiniaria</taxon>
        <taxon>Edwardsiidae</taxon>
        <taxon>Nematostella</taxon>
    </lineage>
</organism>
<dbReference type="AlphaFoldDB" id="A7T3I6"/>
<dbReference type="Pfam" id="PF13660">
    <property type="entry name" value="DUF4147"/>
    <property type="match status" value="1"/>
</dbReference>
<accession>A7T3I6</accession>
<dbReference type="HOGENOM" id="CLU_3074725_0_0_1"/>
<evidence type="ECO:0000259" key="1">
    <source>
        <dbReference type="Pfam" id="PF13660"/>
    </source>
</evidence>
<protein>
    <recommendedName>
        <fullName evidence="1">MOFRL-associated domain-containing protein</fullName>
    </recommendedName>
</protein>
<sequence>LRVQGSEYMVYKNVYVVAFGKAVLGMARAVEDVLGHNIIRGVASIPCGLQDAI</sequence>
<proteinExistence type="predicted"/>
<dbReference type="InParanoid" id="A7T3I6"/>
<feature type="non-terminal residue" evidence="2">
    <location>
        <position position="53"/>
    </location>
</feature>
<reference evidence="2 3" key="1">
    <citation type="journal article" date="2007" name="Science">
        <title>Sea anemone genome reveals ancestral eumetazoan gene repertoire and genomic organization.</title>
        <authorList>
            <person name="Putnam N.H."/>
            <person name="Srivastava M."/>
            <person name="Hellsten U."/>
            <person name="Dirks B."/>
            <person name="Chapman J."/>
            <person name="Salamov A."/>
            <person name="Terry A."/>
            <person name="Shapiro H."/>
            <person name="Lindquist E."/>
            <person name="Kapitonov V.V."/>
            <person name="Jurka J."/>
            <person name="Genikhovich G."/>
            <person name="Grigoriev I.V."/>
            <person name="Lucas S.M."/>
            <person name="Steele R.E."/>
            <person name="Finnerty J.R."/>
            <person name="Technau U."/>
            <person name="Martindale M.Q."/>
            <person name="Rokhsar D.S."/>
        </authorList>
    </citation>
    <scope>NUCLEOTIDE SEQUENCE [LARGE SCALE GENOMIC DNA]</scope>
    <source>
        <strain evidence="3">CH2 X CH6</strain>
    </source>
</reference>
<evidence type="ECO:0000313" key="3">
    <source>
        <dbReference type="Proteomes" id="UP000001593"/>
    </source>
</evidence>
<dbReference type="PANTHER" id="PTHR12227">
    <property type="entry name" value="GLYCERATE KINASE"/>
    <property type="match status" value="1"/>
</dbReference>
<dbReference type="SUPFAM" id="SSF82544">
    <property type="entry name" value="GckA/TtuD-like"/>
    <property type="match status" value="1"/>
</dbReference>
<dbReference type="PhylomeDB" id="A7T3I6"/>
<dbReference type="STRING" id="45351.A7T3I6"/>
<dbReference type="InterPro" id="IPR039760">
    <property type="entry name" value="MOFRL_protein"/>
</dbReference>
<dbReference type="InterPro" id="IPR025286">
    <property type="entry name" value="MOFRL_assoc_dom"/>
</dbReference>
<dbReference type="Gene3D" id="3.40.50.10180">
    <property type="entry name" value="Glycerate kinase, MOFRL-like N-terminal domain"/>
    <property type="match status" value="1"/>
</dbReference>
<gene>
    <name evidence="2" type="ORF">NEMVEDRAFT_v1g49256</name>
</gene>
<feature type="non-terminal residue" evidence="2">
    <location>
        <position position="1"/>
    </location>
</feature>
<name>A7T3I6_NEMVE</name>